<reference evidence="1 2" key="1">
    <citation type="journal article" date="2015" name="Genome Announc.">
        <title>Draft Genome Sequence of Burkholderia sp. Strain PML1(12), an Ectomycorrhizosphere-Inhabiting Bacterium with Effective Mineral-Weathering Ability.</title>
        <authorList>
            <person name="Uroz S."/>
            <person name="Oger P."/>
        </authorList>
    </citation>
    <scope>NUCLEOTIDE SEQUENCE [LARGE SCALE GENOMIC DNA]</scope>
    <source>
        <strain evidence="2">PML1(12)</strain>
    </source>
</reference>
<dbReference type="OrthoDB" id="9805416at2"/>
<proteinExistence type="predicted"/>
<dbReference type="RefSeq" id="WP_047894903.1">
    <property type="nucleotide sequence ID" value="NZ_AEJF01000148.1"/>
</dbReference>
<name>A0A0J1CS67_9BURK</name>
<dbReference type="Proteomes" id="UP000035963">
    <property type="component" value="Unassembled WGS sequence"/>
</dbReference>
<evidence type="ECO:0000313" key="2">
    <source>
        <dbReference type="Proteomes" id="UP000035963"/>
    </source>
</evidence>
<sequence>MQTDRIEPGVAPRAAELAEIGPRISGTALDVCWSEPSLDPGFAELNNVVPRPNRSSAPVETRTAMAGLVRDNQHAFFNNRPLLTEYTQ</sequence>
<dbReference type="AlphaFoldDB" id="A0A0J1CS67"/>
<organism evidence="1 2">
    <name type="scientific">Caballeronia mineralivorans PML1(12)</name>
    <dbReference type="NCBI Taxonomy" id="908627"/>
    <lineage>
        <taxon>Bacteria</taxon>
        <taxon>Pseudomonadati</taxon>
        <taxon>Pseudomonadota</taxon>
        <taxon>Betaproteobacteria</taxon>
        <taxon>Burkholderiales</taxon>
        <taxon>Burkholderiaceae</taxon>
        <taxon>Caballeronia</taxon>
    </lineage>
</organism>
<evidence type="ECO:0000313" key="1">
    <source>
        <dbReference type="EMBL" id="KLU23452.1"/>
    </source>
</evidence>
<dbReference type="PATRIC" id="fig|908627.4.peg.5622"/>
<dbReference type="Gene3D" id="3.40.50.720">
    <property type="entry name" value="NAD(P)-binding Rossmann-like Domain"/>
    <property type="match status" value="2"/>
</dbReference>
<gene>
    <name evidence="1" type="ORF">EOS_25200</name>
</gene>
<protein>
    <submittedName>
        <fullName evidence="1">Uncharacterized protein</fullName>
    </submittedName>
</protein>
<accession>A0A0J1CS67</accession>
<dbReference type="EMBL" id="AEJF01000148">
    <property type="protein sequence ID" value="KLU23452.1"/>
    <property type="molecule type" value="Genomic_DNA"/>
</dbReference>
<comment type="caution">
    <text evidence="1">The sequence shown here is derived from an EMBL/GenBank/DDBJ whole genome shotgun (WGS) entry which is preliminary data.</text>
</comment>
<keyword evidence="2" id="KW-1185">Reference proteome</keyword>